<keyword evidence="3 7" id="KW-0732">Signal</keyword>
<keyword evidence="2 6" id="KW-0812">Transmembrane</keyword>
<dbReference type="PANTHER" id="PTHR12223">
    <property type="entry name" value="VESICULAR MANNOSE-BINDING LECTIN"/>
    <property type="match status" value="1"/>
</dbReference>
<protein>
    <submittedName>
        <fullName evidence="10">Protein ERGIC-53-like</fullName>
    </submittedName>
</protein>
<dbReference type="SUPFAM" id="SSF49899">
    <property type="entry name" value="Concanavalin A-like lectins/glucanases"/>
    <property type="match status" value="1"/>
</dbReference>
<accession>A0ABM1FAR4</accession>
<evidence type="ECO:0000256" key="3">
    <source>
        <dbReference type="ARBA" id="ARBA00022729"/>
    </source>
</evidence>
<feature type="transmembrane region" description="Helical" evidence="6">
    <location>
        <begin position="470"/>
        <end position="489"/>
    </location>
</feature>
<feature type="signal peptide" evidence="7">
    <location>
        <begin position="1"/>
        <end position="19"/>
    </location>
</feature>
<comment type="subcellular location">
    <subcellularLocation>
        <location evidence="1">Membrane</location>
        <topology evidence="1">Single-pass type I membrane protein</topology>
    </subcellularLocation>
</comment>
<keyword evidence="5 6" id="KW-0472">Membrane</keyword>
<feature type="domain" description="L-type lectin-like" evidence="8">
    <location>
        <begin position="27"/>
        <end position="250"/>
    </location>
</feature>
<dbReference type="InterPro" id="IPR013320">
    <property type="entry name" value="ConA-like_dom_sf"/>
</dbReference>
<dbReference type="GeneID" id="106821295"/>
<evidence type="ECO:0000256" key="7">
    <source>
        <dbReference type="SAM" id="SignalP"/>
    </source>
</evidence>
<organism evidence="9 10">
    <name type="scientific">Priapulus caudatus</name>
    <name type="common">Priapulid worm</name>
    <dbReference type="NCBI Taxonomy" id="37621"/>
    <lineage>
        <taxon>Eukaryota</taxon>
        <taxon>Metazoa</taxon>
        <taxon>Ecdysozoa</taxon>
        <taxon>Scalidophora</taxon>
        <taxon>Priapulida</taxon>
        <taxon>Priapulimorpha</taxon>
        <taxon>Priapulimorphida</taxon>
        <taxon>Priapulidae</taxon>
        <taxon>Priapulus</taxon>
    </lineage>
</organism>
<keyword evidence="9" id="KW-1185">Reference proteome</keyword>
<keyword evidence="4 6" id="KW-1133">Transmembrane helix</keyword>
<name>A0ABM1FAR4_PRICU</name>
<evidence type="ECO:0000259" key="8">
    <source>
        <dbReference type="PROSITE" id="PS51328"/>
    </source>
</evidence>
<evidence type="ECO:0000256" key="6">
    <source>
        <dbReference type="SAM" id="Phobius"/>
    </source>
</evidence>
<evidence type="ECO:0000256" key="5">
    <source>
        <dbReference type="ARBA" id="ARBA00023136"/>
    </source>
</evidence>
<dbReference type="Proteomes" id="UP000695022">
    <property type="component" value="Unplaced"/>
</dbReference>
<dbReference type="Pfam" id="PF03388">
    <property type="entry name" value="Lectin_leg-like"/>
    <property type="match status" value="1"/>
</dbReference>
<reference evidence="10" key="1">
    <citation type="submission" date="2025-08" db="UniProtKB">
        <authorList>
            <consortium name="RefSeq"/>
        </authorList>
    </citation>
    <scope>IDENTIFICATION</scope>
</reference>
<gene>
    <name evidence="10" type="primary">LOC106821295</name>
</gene>
<evidence type="ECO:0000313" key="9">
    <source>
        <dbReference type="Proteomes" id="UP000695022"/>
    </source>
</evidence>
<dbReference type="InterPro" id="IPR005052">
    <property type="entry name" value="Lectin_leg"/>
</dbReference>
<dbReference type="PROSITE" id="PS51328">
    <property type="entry name" value="L_LECTIN_LIKE"/>
    <property type="match status" value="1"/>
</dbReference>
<evidence type="ECO:0000256" key="1">
    <source>
        <dbReference type="ARBA" id="ARBA00004479"/>
    </source>
</evidence>
<dbReference type="RefSeq" id="XP_014681535.1">
    <property type="nucleotide sequence ID" value="XM_014826049.1"/>
</dbReference>
<evidence type="ECO:0000256" key="4">
    <source>
        <dbReference type="ARBA" id="ARBA00022989"/>
    </source>
</evidence>
<dbReference type="InterPro" id="IPR051136">
    <property type="entry name" value="Intracellular_Lectin-GPT"/>
</dbReference>
<dbReference type="CDD" id="cd06902">
    <property type="entry name" value="lectin_ERGIC-53_ERGL"/>
    <property type="match status" value="1"/>
</dbReference>
<dbReference type="PANTHER" id="PTHR12223:SF28">
    <property type="entry name" value="LECTIN, MANNOSE BINDING 1 LIKE"/>
    <property type="match status" value="1"/>
</dbReference>
<feature type="chain" id="PRO_5047432710" evidence="7">
    <location>
        <begin position="20"/>
        <end position="501"/>
    </location>
</feature>
<proteinExistence type="predicted"/>
<sequence length="501" mass="56372">MAGIAHICLFLISLAFILAQSADDPTKRFEYKYSFKGPFLAQKDGTVPFWGHGGHAIASEDQVRITPSIRSQKGYMWTNTPFQADHWEIEVTIRINGRGRIGADGMAIWFTEQKGVEGPVFGNNDQWRGLGVFMDSFDNDGQHNNPYVLAMINDGTKTYDHHSDGFSQQLGGCLRDFRNKPFPTKLKVTYYKNTLVVLYHNGLTNKPDDYELCLRADNVQLPTSGHFGVSAATGGLADDHDVLSFLTFTLIPPNEGINQDGFATDQERLRYQQEYQDYQQKLEQQKQDYRQQHPDKQQLDDWNVDDIFEARENRELRQIFDGQTQIHDTMRKLHHKLDAVLGRQESLMAMVSGLGGAVQPGVPHQGGGPPVMIDSIKRHEVDAIMTTQREAVNSIQQLRQAISDVQQRIPNVGGAGQPSDSGSLDSGHHQVLSEIREGVSVVKRDLSAMSQRGGAQCPPQPDMPNCLTPTYFFIMIAGHFFLLVGYFMYRNSQEAKAKKFF</sequence>
<evidence type="ECO:0000313" key="10">
    <source>
        <dbReference type="RefSeq" id="XP_014681535.1"/>
    </source>
</evidence>
<dbReference type="Gene3D" id="2.60.120.200">
    <property type="match status" value="1"/>
</dbReference>
<evidence type="ECO:0000256" key="2">
    <source>
        <dbReference type="ARBA" id="ARBA00022692"/>
    </source>
</evidence>